<comment type="similarity">
    <text evidence="1">Belongs to the glycosyl hydrolase 3 family.</text>
</comment>
<evidence type="ECO:0000313" key="5">
    <source>
        <dbReference type="EMBL" id="KIN03336.1"/>
    </source>
</evidence>
<dbReference type="Proteomes" id="UP000054321">
    <property type="component" value="Unassembled WGS sequence"/>
</dbReference>
<dbReference type="PANTHER" id="PTHR42721">
    <property type="entry name" value="SUGAR HYDROLASE-RELATED"/>
    <property type="match status" value="1"/>
</dbReference>
<organism evidence="5 6">
    <name type="scientific">Oidiodendron maius (strain Zn)</name>
    <dbReference type="NCBI Taxonomy" id="913774"/>
    <lineage>
        <taxon>Eukaryota</taxon>
        <taxon>Fungi</taxon>
        <taxon>Dikarya</taxon>
        <taxon>Ascomycota</taxon>
        <taxon>Pezizomycotina</taxon>
        <taxon>Leotiomycetes</taxon>
        <taxon>Leotiomycetes incertae sedis</taxon>
        <taxon>Myxotrichaceae</taxon>
        <taxon>Oidiodendron</taxon>
    </lineage>
</organism>
<keyword evidence="3" id="KW-0325">Glycoprotein</keyword>
<dbReference type="HOGENOM" id="CLU_1787370_0_0_1"/>
<reference evidence="6" key="2">
    <citation type="submission" date="2015-01" db="EMBL/GenBank/DDBJ databases">
        <title>Evolutionary Origins and Diversification of the Mycorrhizal Mutualists.</title>
        <authorList>
            <consortium name="DOE Joint Genome Institute"/>
            <consortium name="Mycorrhizal Genomics Consortium"/>
            <person name="Kohler A."/>
            <person name="Kuo A."/>
            <person name="Nagy L.G."/>
            <person name="Floudas D."/>
            <person name="Copeland A."/>
            <person name="Barry K.W."/>
            <person name="Cichocki N."/>
            <person name="Veneault-Fourrey C."/>
            <person name="LaButti K."/>
            <person name="Lindquist E.A."/>
            <person name="Lipzen A."/>
            <person name="Lundell T."/>
            <person name="Morin E."/>
            <person name="Murat C."/>
            <person name="Riley R."/>
            <person name="Ohm R."/>
            <person name="Sun H."/>
            <person name="Tunlid A."/>
            <person name="Henrissat B."/>
            <person name="Grigoriev I.V."/>
            <person name="Hibbett D.S."/>
            <person name="Martin F."/>
        </authorList>
    </citation>
    <scope>NUCLEOTIDE SEQUENCE [LARGE SCALE GENOMIC DNA]</scope>
    <source>
        <strain evidence="6">Zn</strain>
    </source>
</reference>
<keyword evidence="6" id="KW-1185">Reference proteome</keyword>
<evidence type="ECO:0000313" key="6">
    <source>
        <dbReference type="Proteomes" id="UP000054321"/>
    </source>
</evidence>
<keyword evidence="4" id="KW-0732">Signal</keyword>
<sequence>MATAILTAIFLWNWWQEGLHGVGGSPGVVFQVSKFGLPNSTYATSFPQPIQMGAAFDDELIFDVATVISIEARAFSKNFNRSGLDFWTPNINPFRDPRWGRGRKAPFLFPLRRIANYFNVAPYVVQSLAPPASPAQGFSAFFQYG</sequence>
<dbReference type="GO" id="GO:0046556">
    <property type="term" value="F:alpha-L-arabinofuranosidase activity"/>
    <property type="evidence" value="ECO:0007669"/>
    <property type="project" value="TreeGrafter"/>
</dbReference>
<evidence type="ECO:0000256" key="1">
    <source>
        <dbReference type="ARBA" id="ARBA00005336"/>
    </source>
</evidence>
<name>A0A0C3H574_OIDMZ</name>
<dbReference type="InterPro" id="IPR044993">
    <property type="entry name" value="BXL"/>
</dbReference>
<evidence type="ECO:0000256" key="3">
    <source>
        <dbReference type="ARBA" id="ARBA00023180"/>
    </source>
</evidence>
<protein>
    <submittedName>
        <fullName evidence="5">Glycoside hydrolase family 3 protein</fullName>
    </submittedName>
</protein>
<dbReference type="AlphaFoldDB" id="A0A0C3H574"/>
<feature type="chain" id="PRO_5002165224" evidence="4">
    <location>
        <begin position="22"/>
        <end position="145"/>
    </location>
</feature>
<dbReference type="STRING" id="913774.A0A0C3H574"/>
<dbReference type="EMBL" id="KN832873">
    <property type="protein sequence ID" value="KIN03336.1"/>
    <property type="molecule type" value="Genomic_DNA"/>
</dbReference>
<proteinExistence type="inferred from homology"/>
<feature type="signal peptide" evidence="4">
    <location>
        <begin position="1"/>
        <end position="21"/>
    </location>
</feature>
<evidence type="ECO:0000256" key="2">
    <source>
        <dbReference type="ARBA" id="ARBA00022801"/>
    </source>
</evidence>
<dbReference type="Gene3D" id="3.20.20.300">
    <property type="entry name" value="Glycoside hydrolase, family 3, N-terminal domain"/>
    <property type="match status" value="1"/>
</dbReference>
<dbReference type="PANTHER" id="PTHR42721:SF3">
    <property type="entry name" value="BETA-D-XYLOSIDASE 5-RELATED"/>
    <property type="match status" value="1"/>
</dbReference>
<keyword evidence="2 5" id="KW-0378">Hydrolase</keyword>
<dbReference type="GO" id="GO:0045493">
    <property type="term" value="P:xylan catabolic process"/>
    <property type="evidence" value="ECO:0007669"/>
    <property type="project" value="InterPro"/>
</dbReference>
<dbReference type="InterPro" id="IPR036962">
    <property type="entry name" value="Glyco_hydro_3_N_sf"/>
</dbReference>
<dbReference type="SUPFAM" id="SSF51445">
    <property type="entry name" value="(Trans)glycosidases"/>
    <property type="match status" value="1"/>
</dbReference>
<dbReference type="GO" id="GO:0031222">
    <property type="term" value="P:arabinan catabolic process"/>
    <property type="evidence" value="ECO:0007669"/>
    <property type="project" value="TreeGrafter"/>
</dbReference>
<dbReference type="InterPro" id="IPR017853">
    <property type="entry name" value="GH"/>
</dbReference>
<accession>A0A0C3H574</accession>
<gene>
    <name evidence="5" type="ORF">OIDMADRAFT_26049</name>
</gene>
<dbReference type="GO" id="GO:0009044">
    <property type="term" value="F:xylan 1,4-beta-xylosidase activity"/>
    <property type="evidence" value="ECO:0007669"/>
    <property type="project" value="InterPro"/>
</dbReference>
<dbReference type="OrthoDB" id="3937845at2759"/>
<dbReference type="InParanoid" id="A0A0C3H574"/>
<reference evidence="5 6" key="1">
    <citation type="submission" date="2014-04" db="EMBL/GenBank/DDBJ databases">
        <authorList>
            <consortium name="DOE Joint Genome Institute"/>
            <person name="Kuo A."/>
            <person name="Martino E."/>
            <person name="Perotto S."/>
            <person name="Kohler A."/>
            <person name="Nagy L.G."/>
            <person name="Floudas D."/>
            <person name="Copeland A."/>
            <person name="Barry K.W."/>
            <person name="Cichocki N."/>
            <person name="Veneault-Fourrey C."/>
            <person name="LaButti K."/>
            <person name="Lindquist E.A."/>
            <person name="Lipzen A."/>
            <person name="Lundell T."/>
            <person name="Morin E."/>
            <person name="Murat C."/>
            <person name="Sun H."/>
            <person name="Tunlid A."/>
            <person name="Henrissat B."/>
            <person name="Grigoriev I.V."/>
            <person name="Hibbett D.S."/>
            <person name="Martin F."/>
            <person name="Nordberg H.P."/>
            <person name="Cantor M.N."/>
            <person name="Hua S.X."/>
        </authorList>
    </citation>
    <scope>NUCLEOTIDE SEQUENCE [LARGE SCALE GENOMIC DNA]</scope>
    <source>
        <strain evidence="5 6">Zn</strain>
    </source>
</reference>
<evidence type="ECO:0000256" key="4">
    <source>
        <dbReference type="SAM" id="SignalP"/>
    </source>
</evidence>